<proteinExistence type="predicted"/>
<organism evidence="2 3">
    <name type="scientific">Virgibacillus siamensis</name>
    <dbReference type="NCBI Taxonomy" id="480071"/>
    <lineage>
        <taxon>Bacteria</taxon>
        <taxon>Bacillati</taxon>
        <taxon>Bacillota</taxon>
        <taxon>Bacilli</taxon>
        <taxon>Bacillales</taxon>
        <taxon>Bacillaceae</taxon>
        <taxon>Virgibacillus</taxon>
    </lineage>
</organism>
<sequence>MQICQIAGYKNSGKTTLMNELIGYFFETGVRVGTLKHHGHGGEPDLGKPTDSRQHLDSGAVMSGVQGETISQFTLKMPLDLDELVQLYSSMPVDLLLIEGFKKAAYPKFVLVRNSEDLMLIDELSNVMAAGSWDTALLDGLNVPVFDLHRMQENLPWLAAYIRRCSNE</sequence>
<dbReference type="InterPro" id="IPR004435">
    <property type="entry name" value="MobB_dom"/>
</dbReference>
<name>A0ABN1FL18_9BACI</name>
<protein>
    <submittedName>
        <fullName evidence="2">Molybdopterin-guanine dinucleotide biosynthesis protein B</fullName>
    </submittedName>
</protein>
<dbReference type="CDD" id="cd03116">
    <property type="entry name" value="MobB"/>
    <property type="match status" value="1"/>
</dbReference>
<dbReference type="Pfam" id="PF03205">
    <property type="entry name" value="MobB"/>
    <property type="match status" value="1"/>
</dbReference>
<evidence type="ECO:0000313" key="3">
    <source>
        <dbReference type="Proteomes" id="UP001500866"/>
    </source>
</evidence>
<evidence type="ECO:0000259" key="1">
    <source>
        <dbReference type="Pfam" id="PF03205"/>
    </source>
</evidence>
<dbReference type="RefSeq" id="WP_343810255.1">
    <property type="nucleotide sequence ID" value="NZ_BAAADS010000003.1"/>
</dbReference>
<feature type="domain" description="Molybdopterin-guanine dinucleotide biosynthesis protein B (MobB)" evidence="1">
    <location>
        <begin position="3"/>
        <end position="129"/>
    </location>
</feature>
<dbReference type="SUPFAM" id="SSF52540">
    <property type="entry name" value="P-loop containing nucleoside triphosphate hydrolases"/>
    <property type="match status" value="1"/>
</dbReference>
<evidence type="ECO:0000313" key="2">
    <source>
        <dbReference type="EMBL" id="GAA0593038.1"/>
    </source>
</evidence>
<reference evidence="2 3" key="1">
    <citation type="journal article" date="2019" name="Int. J. Syst. Evol. Microbiol.">
        <title>The Global Catalogue of Microorganisms (GCM) 10K type strain sequencing project: providing services to taxonomists for standard genome sequencing and annotation.</title>
        <authorList>
            <consortium name="The Broad Institute Genomics Platform"/>
            <consortium name="The Broad Institute Genome Sequencing Center for Infectious Disease"/>
            <person name="Wu L."/>
            <person name="Ma J."/>
        </authorList>
    </citation>
    <scope>NUCLEOTIDE SEQUENCE [LARGE SCALE GENOMIC DNA]</scope>
    <source>
        <strain evidence="2 3">JCM 15395</strain>
    </source>
</reference>
<dbReference type="Gene3D" id="3.40.50.300">
    <property type="entry name" value="P-loop containing nucleotide triphosphate hydrolases"/>
    <property type="match status" value="1"/>
</dbReference>
<accession>A0ABN1FL18</accession>
<dbReference type="PANTHER" id="PTHR40072:SF1">
    <property type="entry name" value="MOLYBDOPTERIN-GUANINE DINUCLEOTIDE BIOSYNTHESIS ADAPTER PROTEIN"/>
    <property type="match status" value="1"/>
</dbReference>
<dbReference type="EMBL" id="BAAADS010000003">
    <property type="protein sequence ID" value="GAA0593038.1"/>
    <property type="molecule type" value="Genomic_DNA"/>
</dbReference>
<comment type="caution">
    <text evidence="2">The sequence shown here is derived from an EMBL/GenBank/DDBJ whole genome shotgun (WGS) entry which is preliminary data.</text>
</comment>
<dbReference type="Proteomes" id="UP001500866">
    <property type="component" value="Unassembled WGS sequence"/>
</dbReference>
<gene>
    <name evidence="2" type="primary">mobB</name>
    <name evidence="2" type="ORF">GCM10009001_06430</name>
</gene>
<dbReference type="NCBIfam" id="TIGR00176">
    <property type="entry name" value="mobB"/>
    <property type="match status" value="1"/>
</dbReference>
<dbReference type="PANTHER" id="PTHR40072">
    <property type="entry name" value="MOLYBDOPTERIN-GUANINE DINUCLEOTIDE BIOSYNTHESIS ADAPTER PROTEIN-RELATED"/>
    <property type="match status" value="1"/>
</dbReference>
<keyword evidence="3" id="KW-1185">Reference proteome</keyword>
<dbReference type="InterPro" id="IPR027417">
    <property type="entry name" value="P-loop_NTPase"/>
</dbReference>
<dbReference type="InterPro" id="IPR052539">
    <property type="entry name" value="MGD_biosynthesis_adapter"/>
</dbReference>